<protein>
    <submittedName>
        <fullName evidence="2">Capsid protein</fullName>
    </submittedName>
</protein>
<gene>
    <name evidence="2" type="primary">cp</name>
</gene>
<evidence type="ECO:0000313" key="2">
    <source>
        <dbReference type="EMBL" id="QCX35044.1"/>
    </source>
</evidence>
<reference evidence="2" key="1">
    <citation type="submission" date="2019-01" db="EMBL/GenBank/DDBJ databases">
        <title>Unraveling the ssDNA virome of the New Zealand blackfly.</title>
        <authorList>
            <person name="Kraberger S."/>
            <person name="Waits K."/>
            <person name="Fontenele R."/>
            <person name="Walters M."/>
            <person name="Varsani A."/>
        </authorList>
    </citation>
    <scope>NUCLEOTIDE SEQUENCE</scope>
    <source>
        <strain evidence="2">SF02_422</strain>
    </source>
</reference>
<evidence type="ECO:0000256" key="1">
    <source>
        <dbReference type="SAM" id="MobiDB-lite"/>
    </source>
</evidence>
<feature type="region of interest" description="Disordered" evidence="1">
    <location>
        <begin position="36"/>
        <end position="55"/>
    </location>
</feature>
<sequence>MIGALSAATLGYIHGNTRGAINSAALYRKLSQMAPIKRKASNSNDRRKRAKQSKTKFTVNPVPVIRRNSNARLEVNPQAPKVRGKRRTYTSKKKTVKVTKQFKKKVEKAMAPSDIKGTYIEIDYDLMRFVSNDNQQAVFLVDTMFNPSLVLDAASVLWNKKALTNNKITTNASNFQRNTARIHVDYASYTMDIKNNTRRTYTLKLFCCKHKIKDSPVDPVTAWQDSLAVEAAAGGANVVGNTKEILYNDPRYLQNWNNQFSAEVTTITLEPGQIYKYVVQGPKNKLYDFAKYVKDSTPQLFTDFISDARFVFGIYYPDVVSTTLASSGRFTDPEVGTIAEGLVYEAKWLYKLSMPQQAGSINPATFVAGAAQPDNLRRSAFAIYQRGSAQAGLVNRVDDDNPIVVENNL</sequence>
<organism evidence="2 3">
    <name type="scientific">Blackfly DNA Virus 12</name>
    <dbReference type="NCBI Taxonomy" id="2586175"/>
    <lineage>
        <taxon>Viruses</taxon>
    </lineage>
</organism>
<keyword evidence="3" id="KW-1185">Reference proteome</keyword>
<feature type="compositionally biased region" description="Basic residues" evidence="1">
    <location>
        <begin position="36"/>
        <end position="54"/>
    </location>
</feature>
<name>A0A4Y5QKV1_9VIRU</name>
<dbReference type="Proteomes" id="UP001238533">
    <property type="component" value="Segment"/>
</dbReference>
<dbReference type="EMBL" id="MK433226">
    <property type="protein sequence ID" value="QCX35044.1"/>
    <property type="molecule type" value="Genomic_DNA"/>
</dbReference>
<accession>A0A4Y5QKV1</accession>
<evidence type="ECO:0000313" key="3">
    <source>
        <dbReference type="Proteomes" id="UP001238533"/>
    </source>
</evidence>
<proteinExistence type="predicted"/>